<dbReference type="HAMAP" id="MF_01007">
    <property type="entry name" value="16SrRNA_methyltr_H"/>
    <property type="match status" value="1"/>
</dbReference>
<feature type="binding site" evidence="6">
    <location>
        <position position="72"/>
    </location>
    <ligand>
        <name>S-adenosyl-L-methionine</name>
        <dbReference type="ChEBI" id="CHEBI:59789"/>
    </ligand>
</feature>
<dbReference type="PIRSF" id="PIRSF004486">
    <property type="entry name" value="MraW"/>
    <property type="match status" value="1"/>
</dbReference>
<gene>
    <name evidence="6" type="primary">rsmH</name>
    <name evidence="7" type="ORF">A2Y64_07900</name>
</gene>
<dbReference type="InterPro" id="IPR023397">
    <property type="entry name" value="SAM-dep_MeTrfase_MraW_recog"/>
</dbReference>
<dbReference type="GO" id="GO:0005737">
    <property type="term" value="C:cytoplasm"/>
    <property type="evidence" value="ECO:0007669"/>
    <property type="project" value="UniProtKB-SubCell"/>
</dbReference>
<feature type="binding site" evidence="6">
    <location>
        <position position="88"/>
    </location>
    <ligand>
        <name>S-adenosyl-L-methionine</name>
        <dbReference type="ChEBI" id="CHEBI:59789"/>
    </ligand>
</feature>
<comment type="function">
    <text evidence="6">Specifically methylates the N4 position of cytidine in position 1402 (C1402) of 16S rRNA.</text>
</comment>
<comment type="similarity">
    <text evidence="1 6">Belongs to the methyltransferase superfamily. RsmH family.</text>
</comment>
<dbReference type="Proteomes" id="UP000177187">
    <property type="component" value="Unassembled WGS sequence"/>
</dbReference>
<dbReference type="EMBL" id="MFAF01000006">
    <property type="protein sequence ID" value="OGD79576.1"/>
    <property type="molecule type" value="Genomic_DNA"/>
</dbReference>
<evidence type="ECO:0000256" key="6">
    <source>
        <dbReference type="HAMAP-Rule" id="MF_01007"/>
    </source>
</evidence>
<evidence type="ECO:0000313" key="8">
    <source>
        <dbReference type="Proteomes" id="UP000177187"/>
    </source>
</evidence>
<keyword evidence="2 6" id="KW-0698">rRNA processing</keyword>
<dbReference type="AlphaFoldDB" id="A0A1F5FIY0"/>
<evidence type="ECO:0000256" key="1">
    <source>
        <dbReference type="ARBA" id="ARBA00010396"/>
    </source>
</evidence>
<dbReference type="GO" id="GO:0071424">
    <property type="term" value="F:rRNA (cytosine-N4-)-methyltransferase activity"/>
    <property type="evidence" value="ECO:0007669"/>
    <property type="project" value="UniProtKB-UniRule"/>
</dbReference>
<evidence type="ECO:0000256" key="4">
    <source>
        <dbReference type="ARBA" id="ARBA00022679"/>
    </source>
</evidence>
<dbReference type="Gene3D" id="1.10.150.170">
    <property type="entry name" value="Putative methyltransferase TM0872, insert domain"/>
    <property type="match status" value="1"/>
</dbReference>
<evidence type="ECO:0000256" key="3">
    <source>
        <dbReference type="ARBA" id="ARBA00022603"/>
    </source>
</evidence>
<dbReference type="PANTHER" id="PTHR11265">
    <property type="entry name" value="S-ADENOSYL-METHYLTRANSFERASE MRAW"/>
    <property type="match status" value="1"/>
</dbReference>
<comment type="subcellular location">
    <subcellularLocation>
        <location evidence="6">Cytoplasm</location>
    </subcellularLocation>
</comment>
<keyword evidence="5 6" id="KW-0949">S-adenosyl-L-methionine</keyword>
<comment type="caution">
    <text evidence="7">The sequence shown here is derived from an EMBL/GenBank/DDBJ whole genome shotgun (WGS) entry which is preliminary data.</text>
</comment>
<reference evidence="7 8" key="1">
    <citation type="journal article" date="2016" name="Nat. Commun.">
        <title>Thousands of microbial genomes shed light on interconnected biogeochemical processes in an aquifer system.</title>
        <authorList>
            <person name="Anantharaman K."/>
            <person name="Brown C.T."/>
            <person name="Hug L.A."/>
            <person name="Sharon I."/>
            <person name="Castelle C.J."/>
            <person name="Probst A.J."/>
            <person name="Thomas B.C."/>
            <person name="Singh A."/>
            <person name="Wilkins M.J."/>
            <person name="Karaoz U."/>
            <person name="Brodie E.L."/>
            <person name="Williams K.H."/>
            <person name="Hubbard S.S."/>
            <person name="Banfield J.F."/>
        </authorList>
    </citation>
    <scope>NUCLEOTIDE SEQUENCE [LARGE SCALE GENOMIC DNA]</scope>
</reference>
<accession>A0A1F5FIY0</accession>
<keyword evidence="4 6" id="KW-0808">Transferase</keyword>
<organism evidence="7 8">
    <name type="scientific">Candidatus Coatesbacteria bacterium RBG_13_66_14</name>
    <dbReference type="NCBI Taxonomy" id="1817816"/>
    <lineage>
        <taxon>Bacteria</taxon>
        <taxon>Candidatus Coatesiibacteriota</taxon>
    </lineage>
</organism>
<keyword evidence="3 6" id="KW-0489">Methyltransferase</keyword>
<name>A0A1F5FIY0_9BACT</name>
<dbReference type="InterPro" id="IPR002903">
    <property type="entry name" value="RsmH"/>
</dbReference>
<dbReference type="STRING" id="1817816.A2Y64_07900"/>
<keyword evidence="6" id="KW-0963">Cytoplasm</keyword>
<dbReference type="InterPro" id="IPR029063">
    <property type="entry name" value="SAM-dependent_MTases_sf"/>
</dbReference>
<feature type="binding site" evidence="6">
    <location>
        <position position="95"/>
    </location>
    <ligand>
        <name>S-adenosyl-L-methionine</name>
        <dbReference type="ChEBI" id="CHEBI:59789"/>
    </ligand>
</feature>
<dbReference type="Pfam" id="PF01795">
    <property type="entry name" value="Methyltransf_5"/>
    <property type="match status" value="1"/>
</dbReference>
<feature type="binding site" evidence="6">
    <location>
        <position position="44"/>
    </location>
    <ligand>
        <name>S-adenosyl-L-methionine</name>
        <dbReference type="ChEBI" id="CHEBI:59789"/>
    </ligand>
</feature>
<dbReference type="PANTHER" id="PTHR11265:SF0">
    <property type="entry name" value="12S RRNA N4-METHYLCYTIDINE METHYLTRANSFERASE"/>
    <property type="match status" value="1"/>
</dbReference>
<evidence type="ECO:0000313" key="7">
    <source>
        <dbReference type="EMBL" id="OGD79576.1"/>
    </source>
</evidence>
<dbReference type="NCBIfam" id="TIGR00006">
    <property type="entry name" value="16S rRNA (cytosine(1402)-N(4))-methyltransferase RsmH"/>
    <property type="match status" value="1"/>
</dbReference>
<dbReference type="GO" id="GO:0070475">
    <property type="term" value="P:rRNA base methylation"/>
    <property type="evidence" value="ECO:0007669"/>
    <property type="project" value="UniProtKB-UniRule"/>
</dbReference>
<feature type="binding site" evidence="6">
    <location>
        <begin position="25"/>
        <end position="27"/>
    </location>
    <ligand>
        <name>S-adenosyl-L-methionine</name>
        <dbReference type="ChEBI" id="CHEBI:59789"/>
    </ligand>
</feature>
<evidence type="ECO:0000256" key="2">
    <source>
        <dbReference type="ARBA" id="ARBA00022552"/>
    </source>
</evidence>
<proteinExistence type="inferred from homology"/>
<protein>
    <recommendedName>
        <fullName evidence="6">Ribosomal RNA small subunit methyltransferase H</fullName>
        <ecNumber evidence="6">2.1.1.199</ecNumber>
    </recommendedName>
    <alternativeName>
        <fullName evidence="6">16S rRNA m(4)C1402 methyltransferase</fullName>
    </alternativeName>
    <alternativeName>
        <fullName evidence="6">rRNA (cytosine-N(4)-)-methyltransferase RsmH</fullName>
    </alternativeName>
</protein>
<dbReference type="EC" id="2.1.1.199" evidence="6"/>
<comment type="catalytic activity">
    <reaction evidence="6">
        <text>cytidine(1402) in 16S rRNA + S-adenosyl-L-methionine = N(4)-methylcytidine(1402) in 16S rRNA + S-adenosyl-L-homocysteine + H(+)</text>
        <dbReference type="Rhea" id="RHEA:42928"/>
        <dbReference type="Rhea" id="RHEA-COMP:10286"/>
        <dbReference type="Rhea" id="RHEA-COMP:10287"/>
        <dbReference type="ChEBI" id="CHEBI:15378"/>
        <dbReference type="ChEBI" id="CHEBI:57856"/>
        <dbReference type="ChEBI" id="CHEBI:59789"/>
        <dbReference type="ChEBI" id="CHEBI:74506"/>
        <dbReference type="ChEBI" id="CHEBI:82748"/>
        <dbReference type="EC" id="2.1.1.199"/>
    </reaction>
</comment>
<sequence>MVAEALAFLVTDPEGRYLDATLGRGGHAGAILDSHPGATVLGCDRDPDALARVKNELLPRFGNRLGLELLPFSSLHLLPGGFAGALFDLGLSTEQLSDPERGFSFNLDGPLDMRMDRTQGSRASDLVNLPEEELAGIIHRYGDERRARRVARAIVEARPLNTTLELAEVVRRAVGPSGGIDPATRTFQALRMAVNDEPGELERGLESAVSLIKPGGRLVTISYHSGEDRIVKLFFQRMSGHCVCPPGTPACRCDPANALVVITKKPLQPSIDEVKHNPRARSAKLRAAEIRNHVPVKRGGDPRKR</sequence>
<dbReference type="SUPFAM" id="SSF53335">
    <property type="entry name" value="S-adenosyl-L-methionine-dependent methyltransferases"/>
    <property type="match status" value="1"/>
</dbReference>
<evidence type="ECO:0000256" key="5">
    <source>
        <dbReference type="ARBA" id="ARBA00022691"/>
    </source>
</evidence>
<dbReference type="SUPFAM" id="SSF81799">
    <property type="entry name" value="Putative methyltransferase TM0872, insert domain"/>
    <property type="match status" value="1"/>
</dbReference>
<dbReference type="Gene3D" id="3.40.50.150">
    <property type="entry name" value="Vaccinia Virus protein VP39"/>
    <property type="match status" value="1"/>
</dbReference>